<evidence type="ECO:0000313" key="3">
    <source>
        <dbReference type="Proteomes" id="UP001301958"/>
    </source>
</evidence>
<sequence length="1140" mass="125055">MAANPFNASVPGNSFIFDIYNDGQTLRAAAVPPSQILPGGPCNYTDSMLPRCGCRRFWSRAAVGSGFRDSITAGTAEICMCSHHACFHEDVQPTGPSQLPPVSSNATVVGQENKRPRSSREPLSPVQELPWQMPTSFGASLDFNLLDIQPPLPLENNKRPAQETQMPDTYNSWGDMIQSQPAHAPTEIPSIPAQCLLSSQQHLGPSQHPPSTASSSQARYLRPFAGKGLHTLSGVPAPRSAAPPPPPTGSVDGDTTQEHDPGSRRDREATPRASAMHGRSMAKNDSSNYEKLAETVESHAERLDRLETTSFSVAGHEECQDKHDHIDMRVTELESRVEEVEKILNDNGSVVSGRRLLRNDVAADDTASVSSNNTILASNRAEVYNQIQQLQAQVSQLQAASLPTYSKPWELEVVFMPFPLKGVWIEASQFCISRRNSNGADGEWTQMPNTISRATPDPQSPKFSEWRGQSADSQWLLPRAFAAGRIVDQRLRSRGLIKTVLVRGADARSVQLAIHDAFADVLRVSSLGGPRTDYSPNSPLSEFLGLRQSWVPLRKLHKDSRLRFLTPAEMATPALWDFTFLVSSVVMKATGVHRLYITQPEAYLQDHPMGYQAFETGWTWQKLRELSRVYPDSQSSTGGDVPEADALEECWTWNDKVDEHANATTSLISLRHPQVQNLSRRSSTEPSSQQFYTGVQSPILSNGLSFVRAQSPLTPRDRKGLVSVRMGSVPPPLPPQALASPALSRRRLHHSGSNSTPYERRSSPFVSSSSSSRPSPRPPNIITTNGGISNKRRFTRSPSVDPHHHHYQNRRMNTPRYSRASMSRSPSLAPPSFFDRAGSAHPPNIYYHTPASEGQWGGNGYHSRAGSRPPVNSLLRTNGYDPDDDEDDDEDMEDDDDSQSSNGKNHDNNNNNFSSSFGFGDAQQQRQGGDDEDVDVYYDEEEEEEEEENQGQRNGWSLRQQQQQQVSIMPAGTRPEDIPWAGIEDNMSDGENVDPSHHGGGGGGGGSSFTATSSSFGSSASSFQSRPASQGVMEGTEDEEEEEEDENSSQAPSEYSSKPGPWRVIDHPPVGVVGHSEVVLVGREESHNKRRESLREMMMPPPLPTPGPGPPTSAVGNSGMMTMMGFQVYEDGTAGDDGVE</sequence>
<feature type="compositionally biased region" description="Pro residues" evidence="1">
    <location>
        <begin position="1099"/>
        <end position="1111"/>
    </location>
</feature>
<feature type="region of interest" description="Disordered" evidence="1">
    <location>
        <begin position="855"/>
        <end position="1069"/>
    </location>
</feature>
<feature type="region of interest" description="Disordered" evidence="1">
    <location>
        <begin position="151"/>
        <end position="187"/>
    </location>
</feature>
<protein>
    <submittedName>
        <fullName evidence="2">Uncharacterized protein</fullName>
    </submittedName>
</protein>
<reference evidence="2" key="2">
    <citation type="submission" date="2023-05" db="EMBL/GenBank/DDBJ databases">
        <authorList>
            <consortium name="Lawrence Berkeley National Laboratory"/>
            <person name="Steindorff A."/>
            <person name="Hensen N."/>
            <person name="Bonometti L."/>
            <person name="Westerberg I."/>
            <person name="Brannstrom I.O."/>
            <person name="Guillou S."/>
            <person name="Cros-Aarteil S."/>
            <person name="Calhoun S."/>
            <person name="Haridas S."/>
            <person name="Kuo A."/>
            <person name="Mondo S."/>
            <person name="Pangilinan J."/>
            <person name="Riley R."/>
            <person name="Labutti K."/>
            <person name="Andreopoulos B."/>
            <person name="Lipzen A."/>
            <person name="Chen C."/>
            <person name="Yanf M."/>
            <person name="Daum C."/>
            <person name="Ng V."/>
            <person name="Clum A."/>
            <person name="Ohm R."/>
            <person name="Martin F."/>
            <person name="Silar P."/>
            <person name="Natvig D."/>
            <person name="Lalanne C."/>
            <person name="Gautier V."/>
            <person name="Ament-Velasquez S.L."/>
            <person name="Kruys A."/>
            <person name="Hutchinson M.I."/>
            <person name="Powell A.J."/>
            <person name="Barry K."/>
            <person name="Miller A.N."/>
            <person name="Grigoriev I.V."/>
            <person name="Debuchy R."/>
            <person name="Gladieux P."/>
            <person name="Thoren M.H."/>
            <person name="Johannesson H."/>
        </authorList>
    </citation>
    <scope>NUCLEOTIDE SEQUENCE</scope>
    <source>
        <strain evidence="2">CBS 990.96</strain>
    </source>
</reference>
<feature type="compositionally biased region" description="Basic and acidic residues" evidence="1">
    <location>
        <begin position="256"/>
        <end position="270"/>
    </location>
</feature>
<proteinExistence type="predicted"/>
<feature type="compositionally biased region" description="Acidic residues" evidence="1">
    <location>
        <begin position="881"/>
        <end position="898"/>
    </location>
</feature>
<accession>A0AAN7GTW0</accession>
<reference evidence="2" key="1">
    <citation type="journal article" date="2023" name="Mol. Phylogenet. Evol.">
        <title>Genome-scale phylogeny and comparative genomics of the fungal order Sordariales.</title>
        <authorList>
            <person name="Hensen N."/>
            <person name="Bonometti L."/>
            <person name="Westerberg I."/>
            <person name="Brannstrom I.O."/>
            <person name="Guillou S."/>
            <person name="Cros-Aarteil S."/>
            <person name="Calhoun S."/>
            <person name="Haridas S."/>
            <person name="Kuo A."/>
            <person name="Mondo S."/>
            <person name="Pangilinan J."/>
            <person name="Riley R."/>
            <person name="LaButti K."/>
            <person name="Andreopoulos B."/>
            <person name="Lipzen A."/>
            <person name="Chen C."/>
            <person name="Yan M."/>
            <person name="Daum C."/>
            <person name="Ng V."/>
            <person name="Clum A."/>
            <person name="Steindorff A."/>
            <person name="Ohm R.A."/>
            <person name="Martin F."/>
            <person name="Silar P."/>
            <person name="Natvig D.O."/>
            <person name="Lalanne C."/>
            <person name="Gautier V."/>
            <person name="Ament-Velasquez S.L."/>
            <person name="Kruys A."/>
            <person name="Hutchinson M.I."/>
            <person name="Powell A.J."/>
            <person name="Barry K."/>
            <person name="Miller A.N."/>
            <person name="Grigoriev I.V."/>
            <person name="Debuchy R."/>
            <person name="Gladieux P."/>
            <person name="Hiltunen Thoren M."/>
            <person name="Johannesson H."/>
        </authorList>
    </citation>
    <scope>NUCLEOTIDE SEQUENCE</scope>
    <source>
        <strain evidence="2">CBS 990.96</strain>
    </source>
</reference>
<dbReference type="AlphaFoldDB" id="A0AAN7GTW0"/>
<feature type="compositionally biased region" description="Acidic residues" evidence="1">
    <location>
        <begin position="930"/>
        <end position="949"/>
    </location>
</feature>
<gene>
    <name evidence="2" type="ORF">QBC38DRAFT_370405</name>
</gene>
<feature type="region of interest" description="Disordered" evidence="1">
    <location>
        <begin position="228"/>
        <end position="292"/>
    </location>
</feature>
<dbReference type="EMBL" id="MU865385">
    <property type="protein sequence ID" value="KAK4224717.1"/>
    <property type="molecule type" value="Genomic_DNA"/>
</dbReference>
<feature type="compositionally biased region" description="Polar residues" evidence="1">
    <location>
        <begin position="95"/>
        <end position="110"/>
    </location>
</feature>
<organism evidence="2 3">
    <name type="scientific">Podospora fimiseda</name>
    <dbReference type="NCBI Taxonomy" id="252190"/>
    <lineage>
        <taxon>Eukaryota</taxon>
        <taxon>Fungi</taxon>
        <taxon>Dikarya</taxon>
        <taxon>Ascomycota</taxon>
        <taxon>Pezizomycotina</taxon>
        <taxon>Sordariomycetes</taxon>
        <taxon>Sordariomycetidae</taxon>
        <taxon>Sordariales</taxon>
        <taxon>Podosporaceae</taxon>
        <taxon>Podospora</taxon>
    </lineage>
</organism>
<keyword evidence="3" id="KW-1185">Reference proteome</keyword>
<feature type="compositionally biased region" description="Low complexity" evidence="1">
    <location>
        <begin position="900"/>
        <end position="927"/>
    </location>
</feature>
<feature type="compositionally biased region" description="Polar residues" evidence="1">
    <location>
        <begin position="810"/>
        <end position="826"/>
    </location>
</feature>
<feature type="region of interest" description="Disordered" evidence="1">
    <location>
        <begin position="1097"/>
        <end position="1119"/>
    </location>
</feature>
<feature type="compositionally biased region" description="Low complexity" evidence="1">
    <location>
        <begin position="763"/>
        <end position="774"/>
    </location>
</feature>
<feature type="region of interest" description="Disordered" evidence="1">
    <location>
        <begin position="717"/>
        <end position="836"/>
    </location>
</feature>
<evidence type="ECO:0000313" key="2">
    <source>
        <dbReference type="EMBL" id="KAK4224717.1"/>
    </source>
</evidence>
<evidence type="ECO:0000256" key="1">
    <source>
        <dbReference type="SAM" id="MobiDB-lite"/>
    </source>
</evidence>
<comment type="caution">
    <text evidence="2">The sequence shown here is derived from an EMBL/GenBank/DDBJ whole genome shotgun (WGS) entry which is preliminary data.</text>
</comment>
<dbReference type="Proteomes" id="UP001301958">
    <property type="component" value="Unassembled WGS sequence"/>
</dbReference>
<name>A0AAN7GTW0_9PEZI</name>
<feature type="compositionally biased region" description="Gly residues" evidence="1">
    <location>
        <begin position="998"/>
        <end position="1007"/>
    </location>
</feature>
<feature type="compositionally biased region" description="Acidic residues" evidence="1">
    <location>
        <begin position="1035"/>
        <end position="1047"/>
    </location>
</feature>
<feature type="region of interest" description="Disordered" evidence="1">
    <location>
        <begin position="95"/>
        <end position="131"/>
    </location>
</feature>
<feature type="compositionally biased region" description="Polar residues" evidence="1">
    <location>
        <begin position="162"/>
        <end position="181"/>
    </location>
</feature>
<feature type="compositionally biased region" description="Low complexity" evidence="1">
    <location>
        <begin position="1008"/>
        <end position="1022"/>
    </location>
</feature>